<evidence type="ECO:0000256" key="7">
    <source>
        <dbReference type="ARBA" id="ARBA00023315"/>
    </source>
</evidence>
<dbReference type="PANTHER" id="PTHR13906">
    <property type="entry name" value="PORCUPINE"/>
    <property type="match status" value="1"/>
</dbReference>
<evidence type="ECO:0000256" key="1">
    <source>
        <dbReference type="ARBA" id="ARBA00004141"/>
    </source>
</evidence>
<dbReference type="GO" id="GO:1990698">
    <property type="term" value="F:palmitoleoyltransferase activity"/>
    <property type="evidence" value="ECO:0007669"/>
    <property type="project" value="UniProtKB-EC"/>
</dbReference>
<reference evidence="14" key="1">
    <citation type="submission" date="2020-11" db="EMBL/GenBank/DDBJ databases">
        <authorList>
            <person name="Tran Van P."/>
        </authorList>
    </citation>
    <scope>NUCLEOTIDE SEQUENCE</scope>
</reference>
<feature type="compositionally biased region" description="Acidic residues" evidence="12">
    <location>
        <begin position="309"/>
        <end position="318"/>
    </location>
</feature>
<dbReference type="InterPro" id="IPR049941">
    <property type="entry name" value="LPLAT_7/PORCN-like"/>
</dbReference>
<evidence type="ECO:0000256" key="4">
    <source>
        <dbReference type="ARBA" id="ARBA00022692"/>
    </source>
</evidence>
<proteinExistence type="inferred from homology"/>
<evidence type="ECO:0000256" key="2">
    <source>
        <dbReference type="ARBA" id="ARBA00022679"/>
    </source>
</evidence>
<feature type="transmembrane region" description="Helical" evidence="13">
    <location>
        <begin position="484"/>
        <end position="503"/>
    </location>
</feature>
<feature type="transmembrane region" description="Helical" evidence="13">
    <location>
        <begin position="176"/>
        <end position="195"/>
    </location>
</feature>
<feature type="transmembrane region" description="Helical" evidence="13">
    <location>
        <begin position="523"/>
        <end position="541"/>
    </location>
</feature>
<accession>A0A7R8ZN91</accession>
<feature type="compositionally biased region" description="Basic and acidic residues" evidence="12">
    <location>
        <begin position="285"/>
        <end position="304"/>
    </location>
</feature>
<protein>
    <recommendedName>
        <fullName evidence="10">Protein-serine O-palmitoleoyltransferase porcupine</fullName>
        <ecNumber evidence="9">2.3.1.250</ecNumber>
    </recommendedName>
</protein>
<dbReference type="EC" id="2.3.1.250" evidence="9"/>
<keyword evidence="7" id="KW-0012">Acyltransferase</keyword>
<dbReference type="GO" id="GO:0061355">
    <property type="term" value="P:Wnt protein secretion"/>
    <property type="evidence" value="ECO:0007669"/>
    <property type="project" value="TreeGrafter"/>
</dbReference>
<dbReference type="OrthoDB" id="5968863at2759"/>
<dbReference type="GO" id="GO:0030258">
    <property type="term" value="P:lipid modification"/>
    <property type="evidence" value="ECO:0007669"/>
    <property type="project" value="TreeGrafter"/>
</dbReference>
<organism evidence="14">
    <name type="scientific">Cyprideis torosa</name>
    <dbReference type="NCBI Taxonomy" id="163714"/>
    <lineage>
        <taxon>Eukaryota</taxon>
        <taxon>Metazoa</taxon>
        <taxon>Ecdysozoa</taxon>
        <taxon>Arthropoda</taxon>
        <taxon>Crustacea</taxon>
        <taxon>Oligostraca</taxon>
        <taxon>Ostracoda</taxon>
        <taxon>Podocopa</taxon>
        <taxon>Podocopida</taxon>
        <taxon>Cytherocopina</taxon>
        <taxon>Cytheroidea</taxon>
        <taxon>Cytherideidae</taxon>
        <taxon>Cyprideis</taxon>
    </lineage>
</organism>
<feature type="transmembrane region" description="Helical" evidence="13">
    <location>
        <begin position="402"/>
        <end position="424"/>
    </location>
</feature>
<evidence type="ECO:0000256" key="9">
    <source>
        <dbReference type="ARBA" id="ARBA00038867"/>
    </source>
</evidence>
<feature type="transmembrane region" description="Helical" evidence="13">
    <location>
        <begin position="430"/>
        <end position="447"/>
    </location>
</feature>
<comment type="catalytic activity">
    <reaction evidence="11">
        <text>[Wnt protein]-L-serine + (9Z)-hexadecenoyl-CoA = [Wnt protein]-O-(9Z)-hexadecenoyl-L-serine + CoA</text>
        <dbReference type="Rhea" id="RHEA:45336"/>
        <dbReference type="Rhea" id="RHEA-COMP:11170"/>
        <dbReference type="Rhea" id="RHEA-COMP:11171"/>
        <dbReference type="ChEBI" id="CHEBI:29999"/>
        <dbReference type="ChEBI" id="CHEBI:57287"/>
        <dbReference type="ChEBI" id="CHEBI:61540"/>
        <dbReference type="ChEBI" id="CHEBI:85189"/>
        <dbReference type="EC" id="2.3.1.250"/>
    </reaction>
</comment>
<keyword evidence="3" id="KW-0879">Wnt signaling pathway</keyword>
<dbReference type="GO" id="GO:0016020">
    <property type="term" value="C:membrane"/>
    <property type="evidence" value="ECO:0007669"/>
    <property type="project" value="UniProtKB-SubCell"/>
</dbReference>
<feature type="transmembrane region" description="Helical" evidence="13">
    <location>
        <begin position="215"/>
        <end position="243"/>
    </location>
</feature>
<dbReference type="GO" id="GO:0016055">
    <property type="term" value="P:Wnt signaling pathway"/>
    <property type="evidence" value="ECO:0007669"/>
    <property type="project" value="UniProtKB-KW"/>
</dbReference>
<dbReference type="GO" id="GO:0017147">
    <property type="term" value="F:Wnt-protein binding"/>
    <property type="evidence" value="ECO:0007669"/>
    <property type="project" value="TreeGrafter"/>
</dbReference>
<keyword evidence="2" id="KW-0808">Transferase</keyword>
<keyword evidence="4 13" id="KW-0812">Transmembrane</keyword>
<dbReference type="GO" id="GO:0005783">
    <property type="term" value="C:endoplasmic reticulum"/>
    <property type="evidence" value="ECO:0007669"/>
    <property type="project" value="TreeGrafter"/>
</dbReference>
<dbReference type="EMBL" id="OB661340">
    <property type="protein sequence ID" value="CAD7228001.1"/>
    <property type="molecule type" value="Genomic_DNA"/>
</dbReference>
<keyword evidence="5 13" id="KW-1133">Transmembrane helix</keyword>
<keyword evidence="6 13" id="KW-0472">Membrane</keyword>
<dbReference type="Pfam" id="PF03062">
    <property type="entry name" value="MBOAT"/>
    <property type="match status" value="1"/>
</dbReference>
<evidence type="ECO:0000256" key="13">
    <source>
        <dbReference type="SAM" id="Phobius"/>
    </source>
</evidence>
<sequence>MPDPALYEDFLGPSGGPYEEDPNDFEPNPDFTPWDMLEHCVVPVVRDAGIYFGKLFAVCLVLKLSTQIVSLPSVIAHALSAVMGALLVWDFFGPDSIYFVALVSLSYVAFLLSSLLSKSVSSTAYIVCFSFALTCELVLSNPRSWHMIRGSQMVLMMKIISFAVELDQVPRFRPNVLAFVGYCLSPSSVVFGPWIHFDDYQHSLSPWPGCWRWSWFLKLSVSSSLSFVFLTLSTCWVQVLLVLSTWRWWLAFLDAFSYRCSHYFVSYMSECSLLGCGIGLRPPDRRGPVSRERKDKVSREREGEVSLEQSEESREEESDVTRRRKDVSREREGEMSRQREEVSLEQEGRRSEKEDVSDKSKPVFRDFWSVCVSRPLKVEFPRSIVEVVVNFNVPMHNWLKRYVFLSADRLFGRFLAVLATYVVSALLHGLNGQLALVLLSLGVYSYVEHQTRWKLARTYDACVLARPCLSCEHRQGPKSTVARLINTIFFGLSVFHLAYLGVMFDASPSQETGFSLAHTLAKWTALDFLSHWVVLVTWVFYKCI</sequence>
<evidence type="ECO:0000256" key="6">
    <source>
        <dbReference type="ARBA" id="ARBA00023136"/>
    </source>
</evidence>
<evidence type="ECO:0000256" key="11">
    <source>
        <dbReference type="ARBA" id="ARBA00047978"/>
    </source>
</evidence>
<comment type="subcellular location">
    <subcellularLocation>
        <location evidence="1">Membrane</location>
        <topology evidence="1">Multi-pass membrane protein</topology>
    </subcellularLocation>
</comment>
<feature type="region of interest" description="Disordered" evidence="12">
    <location>
        <begin position="285"/>
        <end position="356"/>
    </location>
</feature>
<dbReference type="PANTHER" id="PTHR13906:SF12">
    <property type="entry name" value="PROTEIN-SERINE O-PALMITOLEOYLTRANSFERASE PORCUPINE"/>
    <property type="match status" value="1"/>
</dbReference>
<feature type="transmembrane region" description="Helical" evidence="13">
    <location>
        <begin position="74"/>
        <end position="92"/>
    </location>
</feature>
<feature type="transmembrane region" description="Helical" evidence="13">
    <location>
        <begin position="98"/>
        <end position="116"/>
    </location>
</feature>
<evidence type="ECO:0000256" key="3">
    <source>
        <dbReference type="ARBA" id="ARBA00022687"/>
    </source>
</evidence>
<dbReference type="InterPro" id="IPR004299">
    <property type="entry name" value="MBOAT_fam"/>
</dbReference>
<evidence type="ECO:0000256" key="10">
    <source>
        <dbReference type="ARBA" id="ARBA00040371"/>
    </source>
</evidence>
<feature type="transmembrane region" description="Helical" evidence="13">
    <location>
        <begin position="44"/>
        <end position="62"/>
    </location>
</feature>
<evidence type="ECO:0000256" key="12">
    <source>
        <dbReference type="SAM" id="MobiDB-lite"/>
    </source>
</evidence>
<evidence type="ECO:0000256" key="8">
    <source>
        <dbReference type="ARBA" id="ARBA00038269"/>
    </source>
</evidence>
<gene>
    <name evidence="14" type="ORF">CTOB1V02_LOCUS5893</name>
</gene>
<comment type="similarity">
    <text evidence="8">Belongs to the membrane-bound acyltransferase family. Porcupine subfamily.</text>
</comment>
<evidence type="ECO:0000256" key="5">
    <source>
        <dbReference type="ARBA" id="ARBA00022989"/>
    </source>
</evidence>
<feature type="compositionally biased region" description="Basic and acidic residues" evidence="12">
    <location>
        <begin position="327"/>
        <end position="356"/>
    </location>
</feature>
<evidence type="ECO:0000313" key="14">
    <source>
        <dbReference type="EMBL" id="CAD7228001.1"/>
    </source>
</evidence>
<dbReference type="AlphaFoldDB" id="A0A7R8ZN91"/>
<name>A0A7R8ZN91_9CRUS</name>